<name>A0A1E5WBX0_9POAL</name>
<dbReference type="AlphaFoldDB" id="A0A1E5WBX0"/>
<organism evidence="1 2">
    <name type="scientific">Dichanthelium oligosanthes</name>
    <dbReference type="NCBI Taxonomy" id="888268"/>
    <lineage>
        <taxon>Eukaryota</taxon>
        <taxon>Viridiplantae</taxon>
        <taxon>Streptophyta</taxon>
        <taxon>Embryophyta</taxon>
        <taxon>Tracheophyta</taxon>
        <taxon>Spermatophyta</taxon>
        <taxon>Magnoliopsida</taxon>
        <taxon>Liliopsida</taxon>
        <taxon>Poales</taxon>
        <taxon>Poaceae</taxon>
        <taxon>PACMAD clade</taxon>
        <taxon>Panicoideae</taxon>
        <taxon>Panicodae</taxon>
        <taxon>Paniceae</taxon>
        <taxon>Dichantheliinae</taxon>
        <taxon>Dichanthelium</taxon>
    </lineage>
</organism>
<proteinExistence type="predicted"/>
<reference evidence="1 2" key="1">
    <citation type="submission" date="2016-09" db="EMBL/GenBank/DDBJ databases">
        <title>The draft genome of Dichanthelium oligosanthes: A C3 panicoid grass species.</title>
        <authorList>
            <person name="Studer A.J."/>
            <person name="Schnable J.C."/>
            <person name="Brutnell T.P."/>
        </authorList>
    </citation>
    <scope>NUCLEOTIDE SEQUENCE [LARGE SCALE GENOMIC DNA]</scope>
    <source>
        <strain evidence="2">cv. Kellogg 1175</strain>
        <tissue evidence="1">Leaf</tissue>
    </source>
</reference>
<feature type="non-terminal residue" evidence="1">
    <location>
        <position position="1"/>
    </location>
</feature>
<comment type="caution">
    <text evidence="1">The sequence shown here is derived from an EMBL/GenBank/DDBJ whole genome shotgun (WGS) entry which is preliminary data.</text>
</comment>
<dbReference type="OrthoDB" id="691592at2759"/>
<accession>A0A1E5WBX0</accession>
<sequence length="47" mass="4898">LGALVVVWKGITDPEALETMACREGLALANDLGLTKIKLASDCVNAL</sequence>
<protein>
    <recommendedName>
        <fullName evidence="3">RNase H type-1 domain-containing protein</fullName>
    </recommendedName>
</protein>
<gene>
    <name evidence="1" type="ORF">BAE44_0004089</name>
</gene>
<keyword evidence="2" id="KW-1185">Reference proteome</keyword>
<dbReference type="EMBL" id="LWDX02014052">
    <property type="protein sequence ID" value="OEL34892.1"/>
    <property type="molecule type" value="Genomic_DNA"/>
</dbReference>
<dbReference type="Proteomes" id="UP000095767">
    <property type="component" value="Unassembled WGS sequence"/>
</dbReference>
<evidence type="ECO:0000313" key="1">
    <source>
        <dbReference type="EMBL" id="OEL34892.1"/>
    </source>
</evidence>
<evidence type="ECO:0000313" key="2">
    <source>
        <dbReference type="Proteomes" id="UP000095767"/>
    </source>
</evidence>
<evidence type="ECO:0008006" key="3">
    <source>
        <dbReference type="Google" id="ProtNLM"/>
    </source>
</evidence>